<dbReference type="Proteomes" id="UP000245252">
    <property type="component" value="Unassembled WGS sequence"/>
</dbReference>
<feature type="compositionally biased region" description="Polar residues" evidence="2">
    <location>
        <begin position="8"/>
        <end position="20"/>
    </location>
</feature>
<keyword evidence="4" id="KW-1185">Reference proteome</keyword>
<proteinExistence type="predicted"/>
<sequence>MEPEEEATSMQINSLANTAFTKPLTAEPTSTGATRTTLDTQPSSLNQALAYIKTSGEIEEATRVARAKQKLGDAKAQLEFLRRWSFSPEVVARQAAALGQQVAAAANDFAASGDLMAPDAAGTATTASSLVATTVSADASEEDGGDSIAQQAYLETMQDGMERSTPSSEERDILADFKSLAEEIRRLLQEALRKMQQEKNAERAGASDAISALGDQIGKLTAILGATVGSGATTPTTFTL</sequence>
<evidence type="ECO:0000313" key="4">
    <source>
        <dbReference type="Proteomes" id="UP000245252"/>
    </source>
</evidence>
<gene>
    <name evidence="3" type="ORF">DEM27_06230</name>
</gene>
<evidence type="ECO:0000313" key="3">
    <source>
        <dbReference type="EMBL" id="PWE57232.1"/>
    </source>
</evidence>
<name>A0A2U2DVA6_9HYPH</name>
<evidence type="ECO:0000256" key="2">
    <source>
        <dbReference type="SAM" id="MobiDB-lite"/>
    </source>
</evidence>
<protein>
    <submittedName>
        <fullName evidence="3">Uncharacterized protein</fullName>
    </submittedName>
</protein>
<keyword evidence="1" id="KW-0175">Coiled coil</keyword>
<evidence type="ECO:0000256" key="1">
    <source>
        <dbReference type="SAM" id="Coils"/>
    </source>
</evidence>
<reference evidence="3 4" key="1">
    <citation type="submission" date="2018-05" db="EMBL/GenBank/DDBJ databases">
        <title>The draft genome of strain NS-104.</title>
        <authorList>
            <person name="Hang P."/>
            <person name="Jiang J."/>
        </authorList>
    </citation>
    <scope>NUCLEOTIDE SEQUENCE [LARGE SCALE GENOMIC DNA]</scope>
    <source>
        <strain evidence="3 4">NS-104</strain>
    </source>
</reference>
<dbReference type="EMBL" id="QFBC01000002">
    <property type="protein sequence ID" value="PWE57232.1"/>
    <property type="molecule type" value="Genomic_DNA"/>
</dbReference>
<dbReference type="AlphaFoldDB" id="A0A2U2DVA6"/>
<feature type="coiled-coil region" evidence="1">
    <location>
        <begin position="174"/>
        <end position="204"/>
    </location>
</feature>
<comment type="caution">
    <text evidence="3">The sequence shown here is derived from an EMBL/GenBank/DDBJ whole genome shotgun (WGS) entry which is preliminary data.</text>
</comment>
<feature type="region of interest" description="Disordered" evidence="2">
    <location>
        <begin position="1"/>
        <end position="39"/>
    </location>
</feature>
<organism evidence="3 4">
    <name type="scientific">Metarhizobium album</name>
    <dbReference type="NCBI Taxonomy" id="2182425"/>
    <lineage>
        <taxon>Bacteria</taxon>
        <taxon>Pseudomonadati</taxon>
        <taxon>Pseudomonadota</taxon>
        <taxon>Alphaproteobacteria</taxon>
        <taxon>Hyphomicrobiales</taxon>
        <taxon>Rhizobiaceae</taxon>
        <taxon>Metarhizobium</taxon>
    </lineage>
</organism>
<feature type="compositionally biased region" description="Polar residues" evidence="2">
    <location>
        <begin position="27"/>
        <end position="39"/>
    </location>
</feature>
<accession>A0A2U2DVA6</accession>